<evidence type="ECO:0000256" key="1">
    <source>
        <dbReference type="SAM" id="Phobius"/>
    </source>
</evidence>
<protein>
    <recommendedName>
        <fullName evidence="4">Exopolysaccharide synthesis protein ExoD</fullName>
    </recommendedName>
</protein>
<dbReference type="OrthoDB" id="8550083at2"/>
<evidence type="ECO:0008006" key="4">
    <source>
        <dbReference type="Google" id="ProtNLM"/>
    </source>
</evidence>
<dbReference type="PIRSF" id="PIRSF033239">
    <property type="entry name" value="ExoD"/>
    <property type="match status" value="1"/>
</dbReference>
<feature type="transmembrane region" description="Helical" evidence="1">
    <location>
        <begin position="135"/>
        <end position="157"/>
    </location>
</feature>
<feature type="transmembrane region" description="Helical" evidence="1">
    <location>
        <begin position="66"/>
        <end position="86"/>
    </location>
</feature>
<dbReference type="InterPro" id="IPR010331">
    <property type="entry name" value="ExoD"/>
</dbReference>
<keyword evidence="3" id="KW-1185">Reference proteome</keyword>
<keyword evidence="1" id="KW-0812">Transmembrane</keyword>
<reference evidence="2 3" key="1">
    <citation type="submission" date="2019-03" db="EMBL/GenBank/DDBJ databases">
        <title>Genomic Encyclopedia of Type Strains, Phase IV (KMG-IV): sequencing the most valuable type-strain genomes for metagenomic binning, comparative biology and taxonomic classification.</title>
        <authorList>
            <person name="Goeker M."/>
        </authorList>
    </citation>
    <scope>NUCLEOTIDE SEQUENCE [LARGE SCALE GENOMIC DNA]</scope>
    <source>
        <strain evidence="2 3">DSM 4868</strain>
    </source>
</reference>
<sequence>MPHRETSKRRRPSLSMPILRTSRAQHKAGNLTLGTLLAGLGERSFGWAIVVFSLLTLLPLPPGSSLVTALPVLFTTAQMMVGFPHVRLPGPVARVKIDQQKLRRTLLGLRPVTRRLENTLRPRLVAIFAPRHEPLLGLALFIIAFALFLPIPGSGWFPAISLFVVGVGLVERDGVVTVLGLAFGAFSVFLTVAILMSLANGAEAMIG</sequence>
<accession>A0A4R2KRM8</accession>
<proteinExistence type="predicted"/>
<organism evidence="2 3">
    <name type="scientific">Rhodovulum euryhalinum</name>
    <dbReference type="NCBI Taxonomy" id="35805"/>
    <lineage>
        <taxon>Bacteria</taxon>
        <taxon>Pseudomonadati</taxon>
        <taxon>Pseudomonadota</taxon>
        <taxon>Alphaproteobacteria</taxon>
        <taxon>Rhodobacterales</taxon>
        <taxon>Paracoccaceae</taxon>
        <taxon>Rhodovulum</taxon>
    </lineage>
</organism>
<dbReference type="PANTHER" id="PTHR41795:SF1">
    <property type="entry name" value="EXOPOLYSACCHARIDE SYNTHESIS PROTEIN"/>
    <property type="match status" value="1"/>
</dbReference>
<evidence type="ECO:0000313" key="3">
    <source>
        <dbReference type="Proteomes" id="UP000295142"/>
    </source>
</evidence>
<dbReference type="AlphaFoldDB" id="A0A4R2KRM8"/>
<evidence type="ECO:0000313" key="2">
    <source>
        <dbReference type="EMBL" id="TCO72788.1"/>
    </source>
</evidence>
<dbReference type="EMBL" id="SLWW01000003">
    <property type="protein sequence ID" value="TCO72788.1"/>
    <property type="molecule type" value="Genomic_DNA"/>
</dbReference>
<gene>
    <name evidence="2" type="ORF">EV655_10315</name>
</gene>
<comment type="caution">
    <text evidence="2">The sequence shown here is derived from an EMBL/GenBank/DDBJ whole genome shotgun (WGS) entry which is preliminary data.</text>
</comment>
<dbReference type="PANTHER" id="PTHR41795">
    <property type="entry name" value="EXOPOLYSACCHARIDE SYNTHESIS PROTEIN"/>
    <property type="match status" value="1"/>
</dbReference>
<dbReference type="Proteomes" id="UP000295142">
    <property type="component" value="Unassembled WGS sequence"/>
</dbReference>
<keyword evidence="1" id="KW-0472">Membrane</keyword>
<dbReference type="Pfam" id="PF06055">
    <property type="entry name" value="ExoD"/>
    <property type="match status" value="1"/>
</dbReference>
<feature type="transmembrane region" description="Helical" evidence="1">
    <location>
        <begin position="177"/>
        <end position="199"/>
    </location>
</feature>
<keyword evidence="1" id="KW-1133">Transmembrane helix</keyword>
<name>A0A4R2KRM8_9RHOB</name>